<dbReference type="Pfam" id="PF24560">
    <property type="entry name" value="zf-C2H2_OTU1_C"/>
    <property type="match status" value="1"/>
</dbReference>
<dbReference type="InterPro" id="IPR003323">
    <property type="entry name" value="OTU_dom"/>
</dbReference>
<dbReference type="CDD" id="cd22745">
    <property type="entry name" value="OTU_OTU1"/>
    <property type="match status" value="1"/>
</dbReference>
<evidence type="ECO:0000256" key="4">
    <source>
        <dbReference type="ARBA" id="ARBA00022771"/>
    </source>
</evidence>
<dbReference type="PROSITE" id="PS50802">
    <property type="entry name" value="OTU"/>
    <property type="match status" value="1"/>
</dbReference>
<evidence type="ECO:0000256" key="5">
    <source>
        <dbReference type="ARBA" id="ARBA00022786"/>
    </source>
</evidence>
<keyword evidence="2" id="KW-0645">Protease</keyword>
<dbReference type="GO" id="GO:0005829">
    <property type="term" value="C:cytosol"/>
    <property type="evidence" value="ECO:0007669"/>
    <property type="project" value="TreeGrafter"/>
</dbReference>
<feature type="domain" description="OTU" evidence="10">
    <location>
        <begin position="170"/>
        <end position="295"/>
    </location>
</feature>
<accession>A0AAE0RQP2</accession>
<dbReference type="PANTHER" id="PTHR13312">
    <property type="entry name" value="HIV-INDUCED PROTEIN-7-LIKE PROTEASE"/>
    <property type="match status" value="1"/>
</dbReference>
<sequence>MRNMRSVWGQLHKKVYEENIDNKCKICDDEEYDSFECCPFKTPGLNTAPWIEFTERISCKMSSSVLRLRCQSKAGQHCLTQLSSNSSVGRLKEVISEVTKIPFAYIRVRQGYPPKEIDLTDNTKTLSSLPLQSGDTIYVDEDPSLRQRQKERLDTDLQVQIQELYVRGVLMRKTVPANNSCLFTSINAVMTKGDVDLSSAHQMRQLIAGIVLSDPEQFNSAFLEKSNSDYCSWIMKDNSWGGGIEISILSKYYEVEIDVVDTQSGRIDRFGEDMNYSKRVLLIYDGVHYDPLIMEPMIPGEPMQTIFSTKDENILAQAMEIASEAKATRQYTDTANFSLRCNICQVFLKGHIQAQSHAKKTGHKDFGEV</sequence>
<dbReference type="InterPro" id="IPR038765">
    <property type="entry name" value="Papain-like_cys_pep_sf"/>
</dbReference>
<organism evidence="11 12">
    <name type="scientific">Potamilus streckersoni</name>
    <dbReference type="NCBI Taxonomy" id="2493646"/>
    <lineage>
        <taxon>Eukaryota</taxon>
        <taxon>Metazoa</taxon>
        <taxon>Spiralia</taxon>
        <taxon>Lophotrochozoa</taxon>
        <taxon>Mollusca</taxon>
        <taxon>Bivalvia</taxon>
        <taxon>Autobranchia</taxon>
        <taxon>Heteroconchia</taxon>
        <taxon>Palaeoheterodonta</taxon>
        <taxon>Unionida</taxon>
        <taxon>Unionoidea</taxon>
        <taxon>Unionidae</taxon>
        <taxon>Ambleminae</taxon>
        <taxon>Lampsilini</taxon>
        <taxon>Potamilus</taxon>
    </lineage>
</organism>
<name>A0AAE0RQP2_9BIVA</name>
<keyword evidence="12" id="KW-1185">Reference proteome</keyword>
<dbReference type="InterPro" id="IPR048857">
    <property type="entry name" value="OTU1_Ubl"/>
</dbReference>
<dbReference type="AlphaFoldDB" id="A0AAE0RQP2"/>
<evidence type="ECO:0000256" key="3">
    <source>
        <dbReference type="ARBA" id="ARBA00022723"/>
    </source>
</evidence>
<keyword evidence="7 9" id="KW-0788">Thiol protease</keyword>
<dbReference type="EMBL" id="JAEAOA010000412">
    <property type="protein sequence ID" value="KAK3577743.1"/>
    <property type="molecule type" value="Genomic_DNA"/>
</dbReference>
<dbReference type="GO" id="GO:0004843">
    <property type="term" value="F:cysteine-type deubiquitinase activity"/>
    <property type="evidence" value="ECO:0007669"/>
    <property type="project" value="UniProtKB-UniRule"/>
</dbReference>
<dbReference type="Pfam" id="PF02338">
    <property type="entry name" value="OTU"/>
    <property type="match status" value="1"/>
</dbReference>
<dbReference type="GO" id="GO:0008270">
    <property type="term" value="F:zinc ion binding"/>
    <property type="evidence" value="ECO:0007669"/>
    <property type="project" value="UniProtKB-KW"/>
</dbReference>
<dbReference type="GO" id="GO:0016579">
    <property type="term" value="P:protein deubiquitination"/>
    <property type="evidence" value="ECO:0007669"/>
    <property type="project" value="TreeGrafter"/>
</dbReference>
<keyword evidence="4" id="KW-0863">Zinc-finger</keyword>
<evidence type="ECO:0000256" key="1">
    <source>
        <dbReference type="ARBA" id="ARBA00000707"/>
    </source>
</evidence>
<evidence type="ECO:0000256" key="7">
    <source>
        <dbReference type="ARBA" id="ARBA00022807"/>
    </source>
</evidence>
<evidence type="ECO:0000256" key="9">
    <source>
        <dbReference type="RuleBase" id="RU367104"/>
    </source>
</evidence>
<dbReference type="InterPro" id="IPR057766">
    <property type="entry name" value="Znf-C2H2_OTU1-like_C"/>
</dbReference>
<comment type="catalytic activity">
    <reaction evidence="1 9">
        <text>Thiol-dependent hydrolysis of ester, thioester, amide, peptide and isopeptide bonds formed by the C-terminal Gly of ubiquitin (a 76-residue protein attached to proteins as an intracellular targeting signal).</text>
        <dbReference type="EC" id="3.4.19.12"/>
    </reaction>
</comment>
<reference evidence="11" key="2">
    <citation type="journal article" date="2021" name="Genome Biol. Evol.">
        <title>Developing a high-quality reference genome for a parasitic bivalve with doubly uniparental inheritance (Bivalvia: Unionida).</title>
        <authorList>
            <person name="Smith C.H."/>
        </authorList>
    </citation>
    <scope>NUCLEOTIDE SEQUENCE</scope>
    <source>
        <strain evidence="11">CHS0354</strain>
        <tissue evidence="11">Mantle</tissue>
    </source>
</reference>
<dbReference type="PANTHER" id="PTHR13312:SF0">
    <property type="entry name" value="UBIQUITIN THIOESTERASE OTU1"/>
    <property type="match status" value="1"/>
</dbReference>
<keyword evidence="8" id="KW-0862">Zinc</keyword>
<proteinExistence type="predicted"/>
<reference evidence="11" key="3">
    <citation type="submission" date="2023-05" db="EMBL/GenBank/DDBJ databases">
        <authorList>
            <person name="Smith C.H."/>
        </authorList>
    </citation>
    <scope>NUCLEOTIDE SEQUENCE</scope>
    <source>
        <strain evidence="11">CHS0354</strain>
        <tissue evidence="11">Mantle</tissue>
    </source>
</reference>
<evidence type="ECO:0000256" key="6">
    <source>
        <dbReference type="ARBA" id="ARBA00022801"/>
    </source>
</evidence>
<comment type="caution">
    <text evidence="11">The sequence shown here is derived from an EMBL/GenBank/DDBJ whole genome shotgun (WGS) entry which is preliminary data.</text>
</comment>
<gene>
    <name evidence="11" type="ORF">CHS0354_005835</name>
</gene>
<evidence type="ECO:0000259" key="10">
    <source>
        <dbReference type="PROSITE" id="PS50802"/>
    </source>
</evidence>
<keyword evidence="6 9" id="KW-0378">Hydrolase</keyword>
<protein>
    <recommendedName>
        <fullName evidence="9">Ubiquitin thioesterase OTU</fullName>
        <ecNumber evidence="9">3.4.19.12</ecNumber>
    </recommendedName>
</protein>
<dbReference type="Proteomes" id="UP001195483">
    <property type="component" value="Unassembled WGS sequence"/>
</dbReference>
<dbReference type="Pfam" id="PF21403">
    <property type="entry name" value="OTU1_UBXL"/>
    <property type="match status" value="1"/>
</dbReference>
<keyword evidence="5 9" id="KW-0833">Ubl conjugation pathway</keyword>
<dbReference type="CDD" id="cd17059">
    <property type="entry name" value="Ubl_OTU1"/>
    <property type="match status" value="1"/>
</dbReference>
<dbReference type="EC" id="3.4.19.12" evidence="9"/>
<dbReference type="FunFam" id="3.10.20.90:FF:000096">
    <property type="entry name" value="Ubiquitin thioesterase OTU1"/>
    <property type="match status" value="1"/>
</dbReference>
<evidence type="ECO:0000256" key="8">
    <source>
        <dbReference type="ARBA" id="ARBA00022833"/>
    </source>
</evidence>
<dbReference type="GO" id="GO:0030968">
    <property type="term" value="P:endoplasmic reticulum unfolded protein response"/>
    <property type="evidence" value="ECO:0007669"/>
    <property type="project" value="TreeGrafter"/>
</dbReference>
<reference evidence="11" key="1">
    <citation type="journal article" date="2021" name="Genome Biol. Evol.">
        <title>A High-Quality Reference Genome for a Parasitic Bivalve with Doubly Uniparental Inheritance (Bivalvia: Unionida).</title>
        <authorList>
            <person name="Smith C.H."/>
        </authorList>
    </citation>
    <scope>NUCLEOTIDE SEQUENCE</scope>
    <source>
        <strain evidence="11">CHS0354</strain>
    </source>
</reference>
<dbReference type="InterPro" id="IPR029071">
    <property type="entry name" value="Ubiquitin-like_domsf"/>
</dbReference>
<dbReference type="GO" id="GO:0036503">
    <property type="term" value="P:ERAD pathway"/>
    <property type="evidence" value="ECO:0007669"/>
    <property type="project" value="TreeGrafter"/>
</dbReference>
<comment type="subcellular location">
    <subcellularLocation>
        <location evidence="9">Cytoplasm</location>
    </subcellularLocation>
</comment>
<keyword evidence="3" id="KW-0479">Metal-binding</keyword>
<dbReference type="GO" id="GO:0005634">
    <property type="term" value="C:nucleus"/>
    <property type="evidence" value="ECO:0007669"/>
    <property type="project" value="TreeGrafter"/>
</dbReference>
<dbReference type="SUPFAM" id="SSF54236">
    <property type="entry name" value="Ubiquitin-like"/>
    <property type="match status" value="1"/>
</dbReference>
<dbReference type="SUPFAM" id="SSF54001">
    <property type="entry name" value="Cysteine proteinases"/>
    <property type="match status" value="1"/>
</dbReference>
<evidence type="ECO:0000256" key="2">
    <source>
        <dbReference type="ARBA" id="ARBA00022670"/>
    </source>
</evidence>
<comment type="function">
    <text evidence="9">Hydrolase that can remove conjugated ubiquitin from proteins and may therefore play an important regulatory role at the level of protein turnover by preventing degradation.</text>
</comment>
<dbReference type="Gene3D" id="3.10.20.90">
    <property type="entry name" value="Phosphatidylinositol 3-kinase Catalytic Subunit, Chain A, domain 1"/>
    <property type="match status" value="1"/>
</dbReference>
<dbReference type="Gene3D" id="3.90.70.80">
    <property type="match status" value="1"/>
</dbReference>
<keyword evidence="9" id="KW-0963">Cytoplasm</keyword>
<evidence type="ECO:0000313" key="12">
    <source>
        <dbReference type="Proteomes" id="UP001195483"/>
    </source>
</evidence>
<evidence type="ECO:0000313" key="11">
    <source>
        <dbReference type="EMBL" id="KAK3577743.1"/>
    </source>
</evidence>